<feature type="transmembrane region" description="Helical" evidence="10">
    <location>
        <begin position="206"/>
        <end position="225"/>
    </location>
</feature>
<evidence type="ECO:0000256" key="1">
    <source>
        <dbReference type="ARBA" id="ARBA00004141"/>
    </source>
</evidence>
<keyword evidence="12" id="KW-1185">Reference proteome</keyword>
<organism evidence="11 12">
    <name type="scientific">Haemaphysalis longicornis</name>
    <name type="common">Bush tick</name>
    <dbReference type="NCBI Taxonomy" id="44386"/>
    <lineage>
        <taxon>Eukaryota</taxon>
        <taxon>Metazoa</taxon>
        <taxon>Ecdysozoa</taxon>
        <taxon>Arthropoda</taxon>
        <taxon>Chelicerata</taxon>
        <taxon>Arachnida</taxon>
        <taxon>Acari</taxon>
        <taxon>Parasitiformes</taxon>
        <taxon>Ixodida</taxon>
        <taxon>Ixodoidea</taxon>
        <taxon>Ixodidae</taxon>
        <taxon>Haemaphysalinae</taxon>
        <taxon>Haemaphysalis</taxon>
    </lineage>
</organism>
<dbReference type="Pfam" id="PF01151">
    <property type="entry name" value="ELO"/>
    <property type="match status" value="1"/>
</dbReference>
<keyword evidence="5 10" id="KW-0276">Fatty acid metabolism</keyword>
<comment type="caution">
    <text evidence="11">The sequence shown here is derived from an EMBL/GenBank/DDBJ whole genome shotgun (WGS) entry which is preliminary data.</text>
</comment>
<dbReference type="EMBL" id="JABSTR010000006">
    <property type="protein sequence ID" value="KAH9374457.1"/>
    <property type="molecule type" value="Genomic_DNA"/>
</dbReference>
<dbReference type="GO" id="GO:0042761">
    <property type="term" value="P:very long-chain fatty acid biosynthetic process"/>
    <property type="evidence" value="ECO:0007669"/>
    <property type="project" value="TreeGrafter"/>
</dbReference>
<comment type="catalytic activity">
    <reaction evidence="10">
        <text>a very-long-chain acyl-CoA + malonyl-CoA + H(+) = a very-long-chain 3-oxoacyl-CoA + CO2 + CoA</text>
        <dbReference type="Rhea" id="RHEA:32727"/>
        <dbReference type="ChEBI" id="CHEBI:15378"/>
        <dbReference type="ChEBI" id="CHEBI:16526"/>
        <dbReference type="ChEBI" id="CHEBI:57287"/>
        <dbReference type="ChEBI" id="CHEBI:57384"/>
        <dbReference type="ChEBI" id="CHEBI:90725"/>
        <dbReference type="ChEBI" id="CHEBI:90736"/>
        <dbReference type="EC" id="2.3.1.199"/>
    </reaction>
</comment>
<dbReference type="GO" id="GO:0030148">
    <property type="term" value="P:sphingolipid biosynthetic process"/>
    <property type="evidence" value="ECO:0007669"/>
    <property type="project" value="TreeGrafter"/>
</dbReference>
<dbReference type="GO" id="GO:0005789">
    <property type="term" value="C:endoplasmic reticulum membrane"/>
    <property type="evidence" value="ECO:0007669"/>
    <property type="project" value="TreeGrafter"/>
</dbReference>
<evidence type="ECO:0000256" key="5">
    <source>
        <dbReference type="ARBA" id="ARBA00022832"/>
    </source>
</evidence>
<evidence type="ECO:0000256" key="10">
    <source>
        <dbReference type="RuleBase" id="RU361115"/>
    </source>
</evidence>
<dbReference type="AlphaFoldDB" id="A0A9J6GHV6"/>
<evidence type="ECO:0000256" key="8">
    <source>
        <dbReference type="ARBA" id="ARBA00023136"/>
    </source>
</evidence>
<dbReference type="Proteomes" id="UP000821853">
    <property type="component" value="Chromosome 4"/>
</dbReference>
<dbReference type="GO" id="GO:0034625">
    <property type="term" value="P:fatty acid elongation, monounsaturated fatty acid"/>
    <property type="evidence" value="ECO:0007669"/>
    <property type="project" value="TreeGrafter"/>
</dbReference>
<feature type="transmembrane region" description="Helical" evidence="10">
    <location>
        <begin position="144"/>
        <end position="161"/>
    </location>
</feature>
<accession>A0A9J6GHV6</accession>
<keyword evidence="2 10" id="KW-0444">Lipid biosynthesis</keyword>
<keyword evidence="3 10" id="KW-0808">Transferase</keyword>
<dbReference type="GO" id="GO:0019367">
    <property type="term" value="P:fatty acid elongation, saturated fatty acid"/>
    <property type="evidence" value="ECO:0007669"/>
    <property type="project" value="TreeGrafter"/>
</dbReference>
<dbReference type="PANTHER" id="PTHR11157:SF69">
    <property type="entry name" value="ELONGATION OF VERY LONG CHAIN FATTY ACIDS PROTEIN 7"/>
    <property type="match status" value="1"/>
</dbReference>
<name>A0A9J6GHV6_HAELO</name>
<feature type="transmembrane region" description="Helical" evidence="10">
    <location>
        <begin position="231"/>
        <end position="252"/>
    </location>
</feature>
<evidence type="ECO:0000256" key="9">
    <source>
        <dbReference type="ARBA" id="ARBA00023160"/>
    </source>
</evidence>
<keyword evidence="4 10" id="KW-0812">Transmembrane</keyword>
<feature type="transmembrane region" description="Helical" evidence="10">
    <location>
        <begin position="61"/>
        <end position="86"/>
    </location>
</feature>
<feature type="transmembrane region" description="Helical" evidence="10">
    <location>
        <begin position="114"/>
        <end position="132"/>
    </location>
</feature>
<dbReference type="PANTHER" id="PTHR11157">
    <property type="entry name" value="FATTY ACID ACYL TRANSFERASE-RELATED"/>
    <property type="match status" value="1"/>
</dbReference>
<evidence type="ECO:0000256" key="4">
    <source>
        <dbReference type="ARBA" id="ARBA00022692"/>
    </source>
</evidence>
<proteinExistence type="inferred from homology"/>
<evidence type="ECO:0000256" key="3">
    <source>
        <dbReference type="ARBA" id="ARBA00022679"/>
    </source>
</evidence>
<dbReference type="InterPro" id="IPR002076">
    <property type="entry name" value="ELO_fam"/>
</dbReference>
<dbReference type="EC" id="2.3.1.199" evidence="10"/>
<dbReference type="OMA" id="CIIAWNM"/>
<protein>
    <recommendedName>
        <fullName evidence="10">Elongation of very long chain fatty acids protein</fullName>
        <ecNumber evidence="10">2.3.1.199</ecNumber>
    </recommendedName>
    <alternativeName>
        <fullName evidence="10">Very-long-chain 3-oxoacyl-CoA synthase</fullName>
    </alternativeName>
</protein>
<keyword evidence="9 10" id="KW-0275">Fatty acid biosynthesis</keyword>
<keyword evidence="8 10" id="KW-0472">Membrane</keyword>
<evidence type="ECO:0000313" key="12">
    <source>
        <dbReference type="Proteomes" id="UP000821853"/>
    </source>
</evidence>
<dbReference type="OrthoDB" id="434092at2759"/>
<feature type="transmembrane region" description="Helical" evidence="10">
    <location>
        <begin position="20"/>
        <end position="41"/>
    </location>
</feature>
<evidence type="ECO:0000256" key="2">
    <source>
        <dbReference type="ARBA" id="ARBA00022516"/>
    </source>
</evidence>
<dbReference type="GO" id="GO:0009922">
    <property type="term" value="F:fatty acid elongase activity"/>
    <property type="evidence" value="ECO:0007669"/>
    <property type="project" value="UniProtKB-EC"/>
</dbReference>
<feature type="transmembrane region" description="Helical" evidence="10">
    <location>
        <begin position="167"/>
        <end position="186"/>
    </location>
</feature>
<keyword evidence="7 10" id="KW-0443">Lipid metabolism</keyword>
<sequence>MLPRFSVLGERWFPEPDVRSQGWFLTGHLPSLVALLALYVYGVKVAGPRAMKDRQPFNIRWLVVGYNLFMVLNCAFFLVEFVRLAFIENGYSLLLQEVDSTMRPATLRLVSLSWWYYMFRIFEFTETFFFVLRKKFGQVSGLHVFHHCIIAWNMWMCVTYGGQAQTIFVTCMNTLVHLVMYSYYFLSALGPRAQPFLWWKRYLTQVQLVQFVVLMVHNALPLFFAGNFVRAFSTILVAEGIIFFVWFSAFYLETYRRSKAAVMLFECHKID</sequence>
<comment type="similarity">
    <text evidence="10">Belongs to the ELO family.</text>
</comment>
<gene>
    <name evidence="11" type="ORF">HPB48_004476</name>
</gene>
<reference evidence="11 12" key="1">
    <citation type="journal article" date="2020" name="Cell">
        <title>Large-Scale Comparative Analyses of Tick Genomes Elucidate Their Genetic Diversity and Vector Capacities.</title>
        <authorList>
            <consortium name="Tick Genome and Microbiome Consortium (TIGMIC)"/>
            <person name="Jia N."/>
            <person name="Wang J."/>
            <person name="Shi W."/>
            <person name="Du L."/>
            <person name="Sun Y."/>
            <person name="Zhan W."/>
            <person name="Jiang J.F."/>
            <person name="Wang Q."/>
            <person name="Zhang B."/>
            <person name="Ji P."/>
            <person name="Bell-Sakyi L."/>
            <person name="Cui X.M."/>
            <person name="Yuan T.T."/>
            <person name="Jiang B.G."/>
            <person name="Yang W.F."/>
            <person name="Lam T.T."/>
            <person name="Chang Q.C."/>
            <person name="Ding S.J."/>
            <person name="Wang X.J."/>
            <person name="Zhu J.G."/>
            <person name="Ruan X.D."/>
            <person name="Zhao L."/>
            <person name="Wei J.T."/>
            <person name="Ye R.Z."/>
            <person name="Que T.C."/>
            <person name="Du C.H."/>
            <person name="Zhou Y.H."/>
            <person name="Cheng J.X."/>
            <person name="Dai P.F."/>
            <person name="Guo W.B."/>
            <person name="Han X.H."/>
            <person name="Huang E.J."/>
            <person name="Li L.F."/>
            <person name="Wei W."/>
            <person name="Gao Y.C."/>
            <person name="Liu J.Z."/>
            <person name="Shao H.Z."/>
            <person name="Wang X."/>
            <person name="Wang C.C."/>
            <person name="Yang T.C."/>
            <person name="Huo Q.B."/>
            <person name="Li W."/>
            <person name="Chen H.Y."/>
            <person name="Chen S.E."/>
            <person name="Zhou L.G."/>
            <person name="Ni X.B."/>
            <person name="Tian J.H."/>
            <person name="Sheng Y."/>
            <person name="Liu T."/>
            <person name="Pan Y.S."/>
            <person name="Xia L.Y."/>
            <person name="Li J."/>
            <person name="Zhao F."/>
            <person name="Cao W.C."/>
        </authorList>
    </citation>
    <scope>NUCLEOTIDE SEQUENCE [LARGE SCALE GENOMIC DNA]</scope>
    <source>
        <strain evidence="11">HaeL-2018</strain>
    </source>
</reference>
<keyword evidence="6 10" id="KW-1133">Transmembrane helix</keyword>
<evidence type="ECO:0000256" key="6">
    <source>
        <dbReference type="ARBA" id="ARBA00022989"/>
    </source>
</evidence>
<dbReference type="GO" id="GO:0034626">
    <property type="term" value="P:fatty acid elongation, polyunsaturated fatty acid"/>
    <property type="evidence" value="ECO:0007669"/>
    <property type="project" value="TreeGrafter"/>
</dbReference>
<evidence type="ECO:0000256" key="7">
    <source>
        <dbReference type="ARBA" id="ARBA00023098"/>
    </source>
</evidence>
<dbReference type="VEuPathDB" id="VectorBase:HLOH_050299"/>
<comment type="subcellular location">
    <subcellularLocation>
        <location evidence="1">Membrane</location>
        <topology evidence="1">Multi-pass membrane protein</topology>
    </subcellularLocation>
</comment>
<evidence type="ECO:0000313" key="11">
    <source>
        <dbReference type="EMBL" id="KAH9374457.1"/>
    </source>
</evidence>